<dbReference type="InterPro" id="IPR034242">
    <property type="entry name" value="MauL"/>
</dbReference>
<name>A0ABT2VML7_9ALTE</name>
<dbReference type="InterPro" id="IPR008972">
    <property type="entry name" value="Cupredoxin"/>
</dbReference>
<keyword evidence="2" id="KW-1185">Reference proteome</keyword>
<organism evidence="1 2">
    <name type="scientific">Alteromonas salexigens</name>
    <dbReference type="NCBI Taxonomy" id="2982530"/>
    <lineage>
        <taxon>Bacteria</taxon>
        <taxon>Pseudomonadati</taxon>
        <taxon>Pseudomonadota</taxon>
        <taxon>Gammaproteobacteria</taxon>
        <taxon>Alteromonadales</taxon>
        <taxon>Alteromonadaceae</taxon>
        <taxon>Alteromonas/Salinimonas group</taxon>
        <taxon>Alteromonas</taxon>
    </lineage>
</organism>
<gene>
    <name evidence="1" type="ORF">OCL06_06885</name>
</gene>
<dbReference type="EMBL" id="JAOTJC010000006">
    <property type="protein sequence ID" value="MCU7554319.1"/>
    <property type="molecule type" value="Genomic_DNA"/>
</dbReference>
<sequence length="194" mass="21153">MSPAISAKTLVIQDQLQNRLENAVVTWQADTAQAAPSEPAIMDQVGKQFLPEVLVVPQGTEVLFPNSDNIRHHVYSFSEAKTFEIKLYSGKPTEPVSFDTPGVVILGCNIHDQMIGYIYVSDGNGVGKTDDNGELTVPDNVEAVTVWHKNLDILQARRETISLSPGTTSETLILNLMATERPAPKTFGSRKFGG</sequence>
<dbReference type="RefSeq" id="WP_262992996.1">
    <property type="nucleotide sequence ID" value="NZ_JAOTJC010000006.1"/>
</dbReference>
<reference evidence="2" key="1">
    <citation type="submission" date="2023-07" db="EMBL/GenBank/DDBJ databases">
        <title>Study on multiphase classification of strain Alteromonas salexigens isolated from the Yellow Sea.</title>
        <authorList>
            <person name="Sun L."/>
        </authorList>
    </citation>
    <scope>NUCLEOTIDE SEQUENCE [LARGE SCALE GENOMIC DNA]</scope>
    <source>
        <strain evidence="2">ASW11-19</strain>
    </source>
</reference>
<evidence type="ECO:0000313" key="2">
    <source>
        <dbReference type="Proteomes" id="UP001209257"/>
    </source>
</evidence>
<dbReference type="Proteomes" id="UP001209257">
    <property type="component" value="Unassembled WGS sequence"/>
</dbReference>
<proteinExistence type="predicted"/>
<accession>A0ABT2VML7</accession>
<comment type="caution">
    <text evidence="1">The sequence shown here is derived from an EMBL/GenBank/DDBJ whole genome shotgun (WGS) entry which is preliminary data.</text>
</comment>
<protein>
    <submittedName>
        <fullName evidence="1">Methylamine utilization protein</fullName>
    </submittedName>
</protein>
<evidence type="ECO:0000313" key="1">
    <source>
        <dbReference type="EMBL" id="MCU7554319.1"/>
    </source>
</evidence>
<dbReference type="SUPFAM" id="SSF49503">
    <property type="entry name" value="Cupredoxins"/>
    <property type="match status" value="1"/>
</dbReference>
<dbReference type="CDD" id="cd04221">
    <property type="entry name" value="MauL"/>
    <property type="match status" value="1"/>
</dbReference>
<dbReference type="Gene3D" id="2.60.40.420">
    <property type="entry name" value="Cupredoxins - blue copper proteins"/>
    <property type="match status" value="1"/>
</dbReference>